<feature type="active site" description="Cysteine persulfide intermediate" evidence="2">
    <location>
        <position position="48"/>
    </location>
</feature>
<organism evidence="4 5">
    <name type="scientific">Zophobihabitans entericus</name>
    <dbReference type="NCBI Taxonomy" id="1635327"/>
    <lineage>
        <taxon>Bacteria</taxon>
        <taxon>Pseudomonadati</taxon>
        <taxon>Pseudomonadota</taxon>
        <taxon>Gammaproteobacteria</taxon>
        <taxon>Orbales</taxon>
        <taxon>Orbaceae</taxon>
        <taxon>Zophobihabitans</taxon>
    </lineage>
</organism>
<dbReference type="AlphaFoldDB" id="A0A6G9I7T7"/>
<reference evidence="4 5" key="1">
    <citation type="submission" date="2020-03" db="EMBL/GenBank/DDBJ databases">
        <title>Complete genome sequence of Orbus sp. IPMB12 (BCRC 80908).</title>
        <authorList>
            <person name="Lo W.-S."/>
            <person name="Chang T.-H."/>
            <person name="Kuo C.-H."/>
        </authorList>
    </citation>
    <scope>NUCLEOTIDE SEQUENCE [LARGE SCALE GENOMIC DNA]</scope>
    <source>
        <strain evidence="4 5">IPMB12</strain>
    </source>
</reference>
<keyword evidence="4" id="KW-0808">Transferase</keyword>
<dbReference type="KEGG" id="orb:IPMB12_00405"/>
<gene>
    <name evidence="4" type="primary">csdE</name>
    <name evidence="4" type="ORF">IPMB12_00405</name>
</gene>
<dbReference type="RefSeq" id="WP_166913861.1">
    <property type="nucleotide sequence ID" value="NZ_CP050253.1"/>
</dbReference>
<dbReference type="EMBL" id="CP050253">
    <property type="protein sequence ID" value="QIQ20273.1"/>
    <property type="molecule type" value="Genomic_DNA"/>
</dbReference>
<name>A0A6G9I7T7_9GAMM</name>
<dbReference type="SUPFAM" id="SSF82649">
    <property type="entry name" value="SufE/NifU"/>
    <property type="match status" value="1"/>
</dbReference>
<sequence>MLTESELIALFVTQTNWQDRYRLIIQQAKQLPDLAPEQKTDELLVSGCENKVWIGANKHNDNTLTFFGDSDGRIVKGLLAILITLVNGKTTEQIQNLDIEHYFEQLHIKKELSQSKQIGLQSLIKRIKELSIN</sequence>
<protein>
    <submittedName>
        <fullName evidence="4">Cysteine desulfurase sulfur acceptor subunit CsdE</fullName>
        <ecNumber evidence="4">2.8.1.7</ecNumber>
    </submittedName>
</protein>
<dbReference type="PANTHER" id="PTHR43597">
    <property type="entry name" value="SULFUR ACCEPTOR PROTEIN CSDE"/>
    <property type="match status" value="1"/>
</dbReference>
<feature type="domain" description="Fe-S metabolism associated" evidence="3">
    <location>
        <begin position="11"/>
        <end position="129"/>
    </location>
</feature>
<evidence type="ECO:0000256" key="2">
    <source>
        <dbReference type="PIRSR" id="PIRSR617763-1"/>
    </source>
</evidence>
<evidence type="ECO:0000313" key="4">
    <source>
        <dbReference type="EMBL" id="QIQ20273.1"/>
    </source>
</evidence>
<evidence type="ECO:0000259" key="3">
    <source>
        <dbReference type="Pfam" id="PF02657"/>
    </source>
</evidence>
<comment type="similarity">
    <text evidence="1">Belongs to the SufE family.</text>
</comment>
<dbReference type="NCBIfam" id="TIGR03391">
    <property type="entry name" value="FeS_syn_CsdE"/>
    <property type="match status" value="1"/>
</dbReference>
<dbReference type="Proteomes" id="UP000501168">
    <property type="component" value="Chromosome"/>
</dbReference>
<evidence type="ECO:0000313" key="5">
    <source>
        <dbReference type="Proteomes" id="UP000501168"/>
    </source>
</evidence>
<accession>A0A6G9I7T7</accession>
<dbReference type="InterPro" id="IPR017763">
    <property type="entry name" value="Cysteine_desulfurase_CsdE"/>
</dbReference>
<dbReference type="PANTHER" id="PTHR43597:SF5">
    <property type="entry name" value="SUFE-LIKE PROTEIN 2, CHLOROPLASTIC"/>
    <property type="match status" value="1"/>
</dbReference>
<dbReference type="InterPro" id="IPR003808">
    <property type="entry name" value="Fe-S_metab-assoc_dom"/>
</dbReference>
<dbReference type="Gene3D" id="3.90.1010.10">
    <property type="match status" value="1"/>
</dbReference>
<dbReference type="Pfam" id="PF02657">
    <property type="entry name" value="SufE"/>
    <property type="match status" value="1"/>
</dbReference>
<evidence type="ECO:0000256" key="1">
    <source>
        <dbReference type="ARBA" id="ARBA00010282"/>
    </source>
</evidence>
<dbReference type="InParanoid" id="A0A6G9I7T7"/>
<dbReference type="FunCoup" id="A0A6G9I7T7">
    <property type="interactions" value="32"/>
</dbReference>
<keyword evidence="5" id="KW-1185">Reference proteome</keyword>
<dbReference type="GO" id="GO:0031071">
    <property type="term" value="F:cysteine desulfurase activity"/>
    <property type="evidence" value="ECO:0007669"/>
    <property type="project" value="UniProtKB-EC"/>
</dbReference>
<dbReference type="EC" id="2.8.1.7" evidence="4"/>
<proteinExistence type="inferred from homology"/>